<sequence length="74" mass="8355">MVLMRETHVVWIIFDALDFAGKTGGLQTHGRLEIFRLEAATLLVAVGRVRPVDRVAQHHHDLDARKVICDALVR</sequence>
<proteinExistence type="predicted"/>
<name>A0A0W8IBP1_9MICO</name>
<dbReference type="EMBL" id="LQBL01000008">
    <property type="protein sequence ID" value="KUG57120.1"/>
    <property type="molecule type" value="Genomic_DNA"/>
</dbReference>
<keyword evidence="2" id="KW-1185">Reference proteome</keyword>
<evidence type="ECO:0000313" key="2">
    <source>
        <dbReference type="Proteomes" id="UP000054837"/>
    </source>
</evidence>
<organism evidence="1 2">
    <name type="scientific">Serinicoccus chungangensis</name>
    <dbReference type="NCBI Taxonomy" id="767452"/>
    <lineage>
        <taxon>Bacteria</taxon>
        <taxon>Bacillati</taxon>
        <taxon>Actinomycetota</taxon>
        <taxon>Actinomycetes</taxon>
        <taxon>Micrococcales</taxon>
        <taxon>Ornithinimicrobiaceae</taxon>
        <taxon>Serinicoccus</taxon>
    </lineage>
</organism>
<protein>
    <submittedName>
        <fullName evidence="1">Uncharacterized protein</fullName>
    </submittedName>
</protein>
<dbReference type="Proteomes" id="UP000054837">
    <property type="component" value="Unassembled WGS sequence"/>
</dbReference>
<gene>
    <name evidence="1" type="ORF">AVL62_15115</name>
</gene>
<dbReference type="AlphaFoldDB" id="A0A0W8IBP1"/>
<accession>A0A0W8IBP1</accession>
<evidence type="ECO:0000313" key="1">
    <source>
        <dbReference type="EMBL" id="KUG57120.1"/>
    </source>
</evidence>
<reference evidence="1 2" key="1">
    <citation type="submission" date="2015-12" db="EMBL/GenBank/DDBJ databases">
        <title>Serinicoccus chungangenesis strain CD08_5 genome sequencing and assembly.</title>
        <authorList>
            <person name="Chander A.M."/>
            <person name="Kaur G."/>
            <person name="Nair G.R."/>
            <person name="Dhawan D.K."/>
            <person name="Kochhar R.K."/>
            <person name="Mayilraj S."/>
            <person name="Bhadada S.K."/>
        </authorList>
    </citation>
    <scope>NUCLEOTIDE SEQUENCE [LARGE SCALE GENOMIC DNA]</scope>
    <source>
        <strain evidence="1 2">CD08_5</strain>
    </source>
</reference>
<comment type="caution">
    <text evidence="1">The sequence shown here is derived from an EMBL/GenBank/DDBJ whole genome shotgun (WGS) entry which is preliminary data.</text>
</comment>